<evidence type="ECO:0000313" key="3">
    <source>
        <dbReference type="Proteomes" id="UP001283361"/>
    </source>
</evidence>
<accession>A0AAE0YPE3</accession>
<protein>
    <submittedName>
        <fullName evidence="2">Uncharacterized protein</fullName>
    </submittedName>
</protein>
<proteinExistence type="predicted"/>
<evidence type="ECO:0000313" key="2">
    <source>
        <dbReference type="EMBL" id="KAK3751616.1"/>
    </source>
</evidence>
<dbReference type="EMBL" id="JAWDGP010005812">
    <property type="protein sequence ID" value="KAK3751616.1"/>
    <property type="molecule type" value="Genomic_DNA"/>
</dbReference>
<name>A0AAE0YPE3_9GAST</name>
<organism evidence="2 3">
    <name type="scientific">Elysia crispata</name>
    <name type="common">lettuce slug</name>
    <dbReference type="NCBI Taxonomy" id="231223"/>
    <lineage>
        <taxon>Eukaryota</taxon>
        <taxon>Metazoa</taxon>
        <taxon>Spiralia</taxon>
        <taxon>Lophotrochozoa</taxon>
        <taxon>Mollusca</taxon>
        <taxon>Gastropoda</taxon>
        <taxon>Heterobranchia</taxon>
        <taxon>Euthyneura</taxon>
        <taxon>Panpulmonata</taxon>
        <taxon>Sacoglossa</taxon>
        <taxon>Placobranchoidea</taxon>
        <taxon>Plakobranchidae</taxon>
        <taxon>Elysia</taxon>
    </lineage>
</organism>
<feature type="compositionally biased region" description="Basic and acidic residues" evidence="1">
    <location>
        <begin position="1"/>
        <end position="13"/>
    </location>
</feature>
<dbReference type="Proteomes" id="UP001283361">
    <property type="component" value="Unassembled WGS sequence"/>
</dbReference>
<comment type="caution">
    <text evidence="2">The sequence shown here is derived from an EMBL/GenBank/DDBJ whole genome shotgun (WGS) entry which is preliminary data.</text>
</comment>
<sequence length="77" mass="8198">MPGHQLNKERDCEGGDSGEEEESRNLKKNLRETVGLLGTSSPGAKTEKAVGGVKMHRCPSVISSLPKATKSPRGKPI</sequence>
<evidence type="ECO:0000256" key="1">
    <source>
        <dbReference type="SAM" id="MobiDB-lite"/>
    </source>
</evidence>
<feature type="region of interest" description="Disordered" evidence="1">
    <location>
        <begin position="1"/>
        <end position="55"/>
    </location>
</feature>
<dbReference type="AlphaFoldDB" id="A0AAE0YPE3"/>
<gene>
    <name evidence="2" type="ORF">RRG08_012677</name>
</gene>
<reference evidence="2" key="1">
    <citation type="journal article" date="2023" name="G3 (Bethesda)">
        <title>A reference genome for the long-term kleptoplast-retaining sea slug Elysia crispata morphotype clarki.</title>
        <authorList>
            <person name="Eastman K.E."/>
            <person name="Pendleton A.L."/>
            <person name="Shaikh M.A."/>
            <person name="Suttiyut T."/>
            <person name="Ogas R."/>
            <person name="Tomko P."/>
            <person name="Gavelis G."/>
            <person name="Widhalm J.R."/>
            <person name="Wisecaver J.H."/>
        </authorList>
    </citation>
    <scope>NUCLEOTIDE SEQUENCE</scope>
    <source>
        <strain evidence="2">ECLA1</strain>
    </source>
</reference>
<keyword evidence="3" id="KW-1185">Reference proteome</keyword>